<evidence type="ECO:0000313" key="4">
    <source>
        <dbReference type="Proteomes" id="UP001166251"/>
    </source>
</evidence>
<dbReference type="InterPro" id="IPR046703">
    <property type="entry name" value="DUF6776"/>
</dbReference>
<proteinExistence type="predicted"/>
<reference evidence="3" key="1">
    <citation type="submission" date="2021-07" db="EMBL/GenBank/DDBJ databases">
        <title>Neiella marina sp. nov., isolated from the intestinal content of sea cucumber Apostichopus japonicus.</title>
        <authorList>
            <person name="Bai X."/>
        </authorList>
    </citation>
    <scope>NUCLEOTIDE SEQUENCE</scope>
    <source>
        <strain evidence="3">126</strain>
    </source>
</reference>
<evidence type="ECO:0000256" key="2">
    <source>
        <dbReference type="SAM" id="Phobius"/>
    </source>
</evidence>
<evidence type="ECO:0000256" key="1">
    <source>
        <dbReference type="SAM" id="Coils"/>
    </source>
</evidence>
<keyword evidence="2" id="KW-0812">Transmembrane</keyword>
<keyword evidence="1" id="KW-0175">Coiled coil</keyword>
<accession>A0ABS7EFV2</accession>
<name>A0ABS7EFV2_9GAMM</name>
<feature type="transmembrane region" description="Helical" evidence="2">
    <location>
        <begin position="25"/>
        <end position="46"/>
    </location>
</feature>
<dbReference type="EMBL" id="JAHZSS010000008">
    <property type="protein sequence ID" value="MBW8191099.1"/>
    <property type="molecule type" value="Genomic_DNA"/>
</dbReference>
<keyword evidence="4" id="KW-1185">Reference proteome</keyword>
<keyword evidence="2" id="KW-1133">Transmembrane helix</keyword>
<comment type="caution">
    <text evidence="3">The sequence shown here is derived from an EMBL/GenBank/DDBJ whole genome shotgun (WGS) entry which is preliminary data.</text>
</comment>
<feature type="coiled-coil region" evidence="1">
    <location>
        <begin position="81"/>
        <end position="108"/>
    </location>
</feature>
<organism evidence="3 4">
    <name type="scientific">Neiella holothuriorum</name>
    <dbReference type="NCBI Taxonomy" id="2870530"/>
    <lineage>
        <taxon>Bacteria</taxon>
        <taxon>Pseudomonadati</taxon>
        <taxon>Pseudomonadota</taxon>
        <taxon>Gammaproteobacteria</taxon>
        <taxon>Alteromonadales</taxon>
        <taxon>Echinimonadaceae</taxon>
        <taxon>Neiella</taxon>
    </lineage>
</organism>
<keyword evidence="2" id="KW-0472">Membrane</keyword>
<gene>
    <name evidence="3" type="ORF">K0504_08640</name>
</gene>
<dbReference type="Pfam" id="PF20567">
    <property type="entry name" value="DUF6776"/>
    <property type="match status" value="1"/>
</dbReference>
<sequence>MWIFKQLHLLINRIFAFKPLHSKRFAVVVIAVALVLIGFVVGRFYYGHHQAWRVDAEQRADLAELRLQESLKATASKDISLRMTNAELTWLQQENKKLQDEKLALVDELNLYRKVFRDGGSNDAMTIDSVELLKTNAHQVYRFRIILIQLGRFDNMVRGELALSLMGIRSGQPVQLDTWALLSAADKASLQFNFRYLQTIEGILQVPEGVMPEQLELQAKLKGMPKNKAVINASYEWRDIVQPAL</sequence>
<dbReference type="Proteomes" id="UP001166251">
    <property type="component" value="Unassembled WGS sequence"/>
</dbReference>
<dbReference type="RefSeq" id="WP_220103779.1">
    <property type="nucleotide sequence ID" value="NZ_JAHZSS010000008.1"/>
</dbReference>
<evidence type="ECO:0000313" key="3">
    <source>
        <dbReference type="EMBL" id="MBW8191099.1"/>
    </source>
</evidence>
<protein>
    <submittedName>
        <fullName evidence="3">Uncharacterized protein</fullName>
    </submittedName>
</protein>